<evidence type="ECO:0000313" key="2">
    <source>
        <dbReference type="EMBL" id="KAF0922294.1"/>
    </source>
</evidence>
<evidence type="ECO:0000256" key="1">
    <source>
        <dbReference type="SAM" id="MobiDB-lite"/>
    </source>
</evidence>
<protein>
    <submittedName>
        <fullName evidence="2">Uncharacterized protein</fullName>
    </submittedName>
</protein>
<feature type="region of interest" description="Disordered" evidence="1">
    <location>
        <begin position="1"/>
        <end position="86"/>
    </location>
</feature>
<dbReference type="AlphaFoldDB" id="A0A6G1ECW8"/>
<dbReference type="EMBL" id="SPHZ02000004">
    <property type="protein sequence ID" value="KAF0922294.1"/>
    <property type="molecule type" value="Genomic_DNA"/>
</dbReference>
<name>A0A6G1ECW8_9ORYZ</name>
<proteinExistence type="predicted"/>
<keyword evidence="3" id="KW-1185">Reference proteome</keyword>
<feature type="compositionally biased region" description="Basic and acidic residues" evidence="1">
    <location>
        <begin position="23"/>
        <end position="39"/>
    </location>
</feature>
<organism evidence="2 3">
    <name type="scientific">Oryza meyeriana var. granulata</name>
    <dbReference type="NCBI Taxonomy" id="110450"/>
    <lineage>
        <taxon>Eukaryota</taxon>
        <taxon>Viridiplantae</taxon>
        <taxon>Streptophyta</taxon>
        <taxon>Embryophyta</taxon>
        <taxon>Tracheophyta</taxon>
        <taxon>Spermatophyta</taxon>
        <taxon>Magnoliopsida</taxon>
        <taxon>Liliopsida</taxon>
        <taxon>Poales</taxon>
        <taxon>Poaceae</taxon>
        <taxon>BOP clade</taxon>
        <taxon>Oryzoideae</taxon>
        <taxon>Oryzeae</taxon>
        <taxon>Oryzinae</taxon>
        <taxon>Oryza</taxon>
        <taxon>Oryza meyeriana</taxon>
    </lineage>
</organism>
<dbReference type="Proteomes" id="UP000479710">
    <property type="component" value="Unassembled WGS sequence"/>
</dbReference>
<comment type="caution">
    <text evidence="2">The sequence shown here is derived from an EMBL/GenBank/DDBJ whole genome shotgun (WGS) entry which is preliminary data.</text>
</comment>
<evidence type="ECO:0000313" key="3">
    <source>
        <dbReference type="Proteomes" id="UP000479710"/>
    </source>
</evidence>
<sequence>MTQRKGNEGQHMAWSIGSLGHTGEQHVAQRGDKTRDKTAPGRMAGTRVLGGGARGESQCMEAAQHGSKRASTQPHGSARRLAGGSGWPLMVEHNKARRALA</sequence>
<gene>
    <name evidence="2" type="ORF">E2562_031789</name>
</gene>
<reference evidence="2 3" key="1">
    <citation type="submission" date="2019-11" db="EMBL/GenBank/DDBJ databases">
        <title>Whole genome sequence of Oryza granulata.</title>
        <authorList>
            <person name="Li W."/>
        </authorList>
    </citation>
    <scope>NUCLEOTIDE SEQUENCE [LARGE SCALE GENOMIC DNA]</scope>
    <source>
        <strain evidence="3">cv. Menghai</strain>
        <tissue evidence="2">Leaf</tissue>
    </source>
</reference>
<accession>A0A6G1ECW8</accession>